<proteinExistence type="predicted"/>
<reference evidence="1 2" key="1">
    <citation type="submission" date="2019-05" db="EMBL/GenBank/DDBJ databases">
        <title>Metatranscriptomic reconstruction reveals RNA viruses with the potential to shape carbon cycling in soil.</title>
        <authorList>
            <person name="Starr E.P."/>
            <person name="Nuccio E."/>
            <person name="Pett-Ridge J."/>
            <person name="Banfield J.F."/>
            <person name="Firestone M.K."/>
        </authorList>
    </citation>
    <scope>NUCLEOTIDE SEQUENCE [LARGE SCALE GENOMIC DNA]</scope>
    <source>
        <strain evidence="1">H4_Bulk_Litter_23_scaffold_4</strain>
    </source>
</reference>
<dbReference type="EMBL" id="MN035745">
    <property type="protein sequence ID" value="QDH90730.1"/>
    <property type="molecule type" value="Genomic_RNA"/>
</dbReference>
<dbReference type="Proteomes" id="UP000679963">
    <property type="component" value="Segment"/>
</dbReference>
<accession>A0A514DAT2</accession>
<protein>
    <submittedName>
        <fullName evidence="1">Uncharacterized protein</fullName>
    </submittedName>
</protein>
<evidence type="ECO:0000313" key="2">
    <source>
        <dbReference type="Proteomes" id="UP000679963"/>
    </source>
</evidence>
<sequence>MSFVHNAASSSKSKRPDIGKIANSNINIIGSVTDRTKIPKIPTVTEDIPIFIGTNFALGYFMLQIERSNDSKVIVQSVASGVASIMSEQVNFTGSKGSVTILTGQSTIVDKTADLTHTATTNFPDGEDVTNAEWKEVAAYDQSEVAAFYGTLMRAIANVPNETGSLDSFNVKRTSAATRAVIGKPNIFREGSRWITYDLIKKVNAAFNFYSSCRINMFKLLVDRLGPVQSGKRGTFFELFELIENSGLAGYAAIRITVEHALDDLMKFPELYPQLRIANDAFGHIQAETVTYKAYAKAMFQERWVPAKPEDIAQLVGVCQIMAGYFVPSMATYVAGKATDNQKTKARRLMEARGFAVAESETVTQEVANDLDEAANVPLP</sequence>
<gene>
    <name evidence="1" type="ORF">H4BulkLitter234_000003</name>
</gene>
<organism evidence="1 2">
    <name type="scientific">H4BulkLitter234 virus</name>
    <dbReference type="NCBI Taxonomy" id="2847102"/>
    <lineage>
        <taxon>Viruses</taxon>
        <taxon>Riboviria</taxon>
        <taxon>Orthornavirae</taxon>
        <taxon>Negarnaviricota</taxon>
        <taxon>Haploviricotina</taxon>
        <taxon>Monjiviricetes</taxon>
        <taxon>Mononegavirales</taxon>
        <taxon>Mymonaviridae</taxon>
        <taxon>Sclerotimonavirus</taxon>
        <taxon>Sclerotimonavirus terrae</taxon>
    </lineage>
</organism>
<keyword evidence="2" id="KW-1185">Reference proteome</keyword>
<name>A0A514DAT2_9MONO</name>
<evidence type="ECO:0000313" key="1">
    <source>
        <dbReference type="EMBL" id="QDH90730.1"/>
    </source>
</evidence>